<accession>A0ABN6X3G6</accession>
<gene>
    <name evidence="2" type="ORF">GCM10025863_18650</name>
</gene>
<name>A0ABN6X3G6_9MICO</name>
<protein>
    <submittedName>
        <fullName evidence="2">Uncharacterized protein</fullName>
    </submittedName>
</protein>
<feature type="transmembrane region" description="Helical" evidence="1">
    <location>
        <begin position="163"/>
        <end position="181"/>
    </location>
</feature>
<feature type="transmembrane region" description="Helical" evidence="1">
    <location>
        <begin position="107"/>
        <end position="125"/>
    </location>
</feature>
<organism evidence="2 3">
    <name type="scientific">Microbacterium suwonense</name>
    <dbReference type="NCBI Taxonomy" id="683047"/>
    <lineage>
        <taxon>Bacteria</taxon>
        <taxon>Bacillati</taxon>
        <taxon>Actinomycetota</taxon>
        <taxon>Actinomycetes</taxon>
        <taxon>Micrococcales</taxon>
        <taxon>Microbacteriaceae</taxon>
        <taxon>Microbacterium</taxon>
    </lineage>
</organism>
<proteinExistence type="predicted"/>
<keyword evidence="1" id="KW-0812">Transmembrane</keyword>
<reference evidence="3" key="1">
    <citation type="journal article" date="2019" name="Int. J. Syst. Evol. Microbiol.">
        <title>The Global Catalogue of Microorganisms (GCM) 10K type strain sequencing project: providing services to taxonomists for standard genome sequencing and annotation.</title>
        <authorList>
            <consortium name="The Broad Institute Genomics Platform"/>
            <consortium name="The Broad Institute Genome Sequencing Center for Infectious Disease"/>
            <person name="Wu L."/>
            <person name="Ma J."/>
        </authorList>
    </citation>
    <scope>NUCLEOTIDE SEQUENCE [LARGE SCALE GENOMIC DNA]</scope>
    <source>
        <strain evidence="3">NBRC 106310</strain>
    </source>
</reference>
<keyword evidence="3" id="KW-1185">Reference proteome</keyword>
<feature type="transmembrane region" description="Helical" evidence="1">
    <location>
        <begin position="137"/>
        <end position="157"/>
    </location>
</feature>
<evidence type="ECO:0000313" key="2">
    <source>
        <dbReference type="EMBL" id="BDZ39251.1"/>
    </source>
</evidence>
<sequence length="199" mass="21440">MLAGIVGFLAIFPIADAFRTEGSTATRAGFFEEYLSNPDYDAFWQIANSLSYWIDGLVVPFRQALGSLLFFVPRAIWADKPTDTGILLADYRGYSFDNLSAPMWAEALVNGGLIAVVIVFIALGVGLRAMDTRTIPAFATGGTWAIVGAILPVYMTILLRGSLLQATGALMITIFSVILITGRNTDDVGPPDYSRSSSL</sequence>
<evidence type="ECO:0000313" key="3">
    <source>
        <dbReference type="Proteomes" id="UP001321543"/>
    </source>
</evidence>
<keyword evidence="1" id="KW-0472">Membrane</keyword>
<dbReference type="Proteomes" id="UP001321543">
    <property type="component" value="Chromosome"/>
</dbReference>
<evidence type="ECO:0000256" key="1">
    <source>
        <dbReference type="SAM" id="Phobius"/>
    </source>
</evidence>
<keyword evidence="1" id="KW-1133">Transmembrane helix</keyword>
<dbReference type="EMBL" id="AP027728">
    <property type="protein sequence ID" value="BDZ39251.1"/>
    <property type="molecule type" value="Genomic_DNA"/>
</dbReference>